<evidence type="ECO:0000259" key="2">
    <source>
        <dbReference type="SMART" id="SM00644"/>
    </source>
</evidence>
<protein>
    <submittedName>
        <fullName evidence="4">N-acetylmuramoyl-L-alanine amidase</fullName>
    </submittedName>
</protein>
<dbReference type="GO" id="GO:0008270">
    <property type="term" value="F:zinc ion binding"/>
    <property type="evidence" value="ECO:0007669"/>
    <property type="project" value="InterPro"/>
</dbReference>
<dbReference type="GO" id="GO:0008745">
    <property type="term" value="F:N-acetylmuramoyl-L-alanine amidase activity"/>
    <property type="evidence" value="ECO:0007669"/>
    <property type="project" value="InterPro"/>
</dbReference>
<dbReference type="Gene3D" id="3.40.80.10">
    <property type="entry name" value="Peptidoglycan recognition protein-like"/>
    <property type="match status" value="1"/>
</dbReference>
<feature type="domain" description="Peptidoglycan recognition protein family" evidence="3">
    <location>
        <begin position="35"/>
        <end position="175"/>
    </location>
</feature>
<comment type="similarity">
    <text evidence="1">Belongs to the N-acetylmuramoyl-L-alanine amidase 2 family.</text>
</comment>
<feature type="domain" description="N-acetylmuramoyl-L-alanine amidase" evidence="2">
    <location>
        <begin position="46"/>
        <end position="181"/>
    </location>
</feature>
<evidence type="ECO:0000256" key="1">
    <source>
        <dbReference type="ARBA" id="ARBA00007553"/>
    </source>
</evidence>
<dbReference type="Pfam" id="PF01510">
    <property type="entry name" value="Amidase_2"/>
    <property type="match status" value="1"/>
</dbReference>
<dbReference type="CDD" id="cd06583">
    <property type="entry name" value="PGRP"/>
    <property type="match status" value="1"/>
</dbReference>
<dbReference type="InterPro" id="IPR015510">
    <property type="entry name" value="PGRP"/>
</dbReference>
<dbReference type="PROSITE" id="PS51257">
    <property type="entry name" value="PROKAR_LIPOPROTEIN"/>
    <property type="match status" value="1"/>
</dbReference>
<dbReference type="SUPFAM" id="SSF55846">
    <property type="entry name" value="N-acetylmuramoyl-L-alanine amidase-like"/>
    <property type="match status" value="1"/>
</dbReference>
<dbReference type="PANTHER" id="PTHR11022:SF41">
    <property type="entry name" value="PEPTIDOGLYCAN-RECOGNITION PROTEIN LC-RELATED"/>
    <property type="match status" value="1"/>
</dbReference>
<dbReference type="AlphaFoldDB" id="A0A7V4TZG4"/>
<name>A0A7V4TZG4_CALAY</name>
<dbReference type="InterPro" id="IPR002502">
    <property type="entry name" value="Amidase_domain"/>
</dbReference>
<dbReference type="InterPro" id="IPR006619">
    <property type="entry name" value="PGRP_domain_met/bac"/>
</dbReference>
<dbReference type="SMART" id="SM00644">
    <property type="entry name" value="Ami_2"/>
    <property type="match status" value="1"/>
</dbReference>
<evidence type="ECO:0000313" key="4">
    <source>
        <dbReference type="EMBL" id="HGY54084.1"/>
    </source>
</evidence>
<evidence type="ECO:0000259" key="3">
    <source>
        <dbReference type="SMART" id="SM00701"/>
    </source>
</evidence>
<sequence length="204" mass="23485">MKIFTILSVLAIIIYGCASGKQIQERKHIPFSNDLNIITPAEWGGSAITDSLPVHEISKITIHHGGVYFSPDSDAVAYIRELQSWSRNNKHWIDIPYHYMIDFEGKIYEARPIRFPGDTNTSYDPRGHALICVIGNFEKQHVNDKQLNSLSRLIARLMKKYHVPLNEVKTHRDYAETLCPGKNLYRYFQNGSIQKRIKDVLSNK</sequence>
<dbReference type="PANTHER" id="PTHR11022">
    <property type="entry name" value="PEPTIDOGLYCAN RECOGNITION PROTEIN"/>
    <property type="match status" value="1"/>
</dbReference>
<reference evidence="4" key="1">
    <citation type="journal article" date="2020" name="mSystems">
        <title>Genome- and Community-Level Interaction Insights into Carbon Utilization and Element Cycling Functions of Hydrothermarchaeota in Hydrothermal Sediment.</title>
        <authorList>
            <person name="Zhou Z."/>
            <person name="Liu Y."/>
            <person name="Xu W."/>
            <person name="Pan J."/>
            <person name="Luo Z.H."/>
            <person name="Li M."/>
        </authorList>
    </citation>
    <scope>NUCLEOTIDE SEQUENCE [LARGE SCALE GENOMIC DNA]</scope>
    <source>
        <strain evidence="4">HyVt-577</strain>
    </source>
</reference>
<organism evidence="4">
    <name type="scientific">Caldithrix abyssi</name>
    <dbReference type="NCBI Taxonomy" id="187145"/>
    <lineage>
        <taxon>Bacteria</taxon>
        <taxon>Pseudomonadati</taxon>
        <taxon>Calditrichota</taxon>
        <taxon>Calditrichia</taxon>
        <taxon>Calditrichales</taxon>
        <taxon>Calditrichaceae</taxon>
        <taxon>Caldithrix</taxon>
    </lineage>
</organism>
<dbReference type="SMART" id="SM00701">
    <property type="entry name" value="PGRP"/>
    <property type="match status" value="1"/>
</dbReference>
<gene>
    <name evidence="4" type="ORF">ENK44_00135</name>
</gene>
<dbReference type="InterPro" id="IPR036505">
    <property type="entry name" value="Amidase/PGRP_sf"/>
</dbReference>
<dbReference type="GO" id="GO:0009253">
    <property type="term" value="P:peptidoglycan catabolic process"/>
    <property type="evidence" value="ECO:0007669"/>
    <property type="project" value="InterPro"/>
</dbReference>
<comment type="caution">
    <text evidence="4">The sequence shown here is derived from an EMBL/GenBank/DDBJ whole genome shotgun (WGS) entry which is preliminary data.</text>
</comment>
<accession>A0A7V4TZG4</accession>
<dbReference type="Proteomes" id="UP000885779">
    <property type="component" value="Unassembled WGS sequence"/>
</dbReference>
<dbReference type="EMBL" id="DRQG01000003">
    <property type="protein sequence ID" value="HGY54084.1"/>
    <property type="molecule type" value="Genomic_DNA"/>
</dbReference>
<proteinExistence type="inferred from homology"/>